<dbReference type="Proteomes" id="UP000518266">
    <property type="component" value="Unassembled WGS sequence"/>
</dbReference>
<reference evidence="2 3" key="1">
    <citation type="submission" date="2020-03" db="EMBL/GenBank/DDBJ databases">
        <title>Dissostichus mawsoni Genome sequencing and assembly.</title>
        <authorList>
            <person name="Park H."/>
        </authorList>
    </citation>
    <scope>NUCLEOTIDE SEQUENCE [LARGE SCALE GENOMIC DNA]</scope>
    <source>
        <strain evidence="2">DM0001</strain>
        <tissue evidence="2">Muscle</tissue>
    </source>
</reference>
<proteinExistence type="predicted"/>
<evidence type="ECO:0000313" key="2">
    <source>
        <dbReference type="EMBL" id="KAF3835006.1"/>
    </source>
</evidence>
<evidence type="ECO:0000256" key="1">
    <source>
        <dbReference type="SAM" id="MobiDB-lite"/>
    </source>
</evidence>
<accession>A0A7J5XD94</accession>
<keyword evidence="3" id="KW-1185">Reference proteome</keyword>
<feature type="region of interest" description="Disordered" evidence="1">
    <location>
        <begin position="1"/>
        <end position="27"/>
    </location>
</feature>
<dbReference type="EMBL" id="JAAKFY010000025">
    <property type="protein sequence ID" value="KAF3835006.1"/>
    <property type="molecule type" value="Genomic_DNA"/>
</dbReference>
<evidence type="ECO:0000313" key="3">
    <source>
        <dbReference type="Proteomes" id="UP000518266"/>
    </source>
</evidence>
<organism evidence="2 3">
    <name type="scientific">Dissostichus mawsoni</name>
    <name type="common">Antarctic cod</name>
    <dbReference type="NCBI Taxonomy" id="36200"/>
    <lineage>
        <taxon>Eukaryota</taxon>
        <taxon>Metazoa</taxon>
        <taxon>Chordata</taxon>
        <taxon>Craniata</taxon>
        <taxon>Vertebrata</taxon>
        <taxon>Euteleostomi</taxon>
        <taxon>Actinopterygii</taxon>
        <taxon>Neopterygii</taxon>
        <taxon>Teleostei</taxon>
        <taxon>Neoteleostei</taxon>
        <taxon>Acanthomorphata</taxon>
        <taxon>Eupercaria</taxon>
        <taxon>Perciformes</taxon>
        <taxon>Notothenioidei</taxon>
        <taxon>Nototheniidae</taxon>
        <taxon>Dissostichus</taxon>
    </lineage>
</organism>
<gene>
    <name evidence="2" type="ORF">F7725_027564</name>
</gene>
<protein>
    <submittedName>
        <fullName evidence="2">Uncharacterized protein</fullName>
    </submittedName>
</protein>
<sequence>MKCAEQGNESRHQPQGGMRTGTEEWGESQDARKCIQSILRCYSVTSLHLEQRHRPPAAECPAFELSIRQSRSDERPISVIGTSSSSSTEAWLVQPEPDTWLALSASTTTTTTLGLGGASPAARERRDQRGQSRRRRLQLLQVLMKSWRELLQRLPLLQHLPEPRCEACGTEMVGSLSCLFSSTSTVMHLYRGCSAVSQGDLSGMDREVVEERVVAIDAVVASSNEGGVHGRCVGKLRAPLRS</sequence>
<name>A0A7J5XD94_DISMA</name>
<feature type="region of interest" description="Disordered" evidence="1">
    <location>
        <begin position="110"/>
        <end position="133"/>
    </location>
</feature>
<comment type="caution">
    <text evidence="2">The sequence shown here is derived from an EMBL/GenBank/DDBJ whole genome shotgun (WGS) entry which is preliminary data.</text>
</comment>
<dbReference type="AlphaFoldDB" id="A0A7J5XD94"/>